<comment type="caution">
    <text evidence="1">The sequence shown here is derived from an EMBL/GenBank/DDBJ whole genome shotgun (WGS) entry which is preliminary data.</text>
</comment>
<gene>
    <name evidence="1" type="primary">MLH3_2</name>
    <name evidence="1" type="ORF">LPJ66_003892</name>
</gene>
<reference evidence="1" key="1">
    <citation type="submission" date="2022-07" db="EMBL/GenBank/DDBJ databases">
        <title>Phylogenomic reconstructions and comparative analyses of Kickxellomycotina fungi.</title>
        <authorList>
            <person name="Reynolds N.K."/>
            <person name="Stajich J.E."/>
            <person name="Barry K."/>
            <person name="Grigoriev I.V."/>
            <person name="Crous P."/>
            <person name="Smith M.E."/>
        </authorList>
    </citation>
    <scope>NUCLEOTIDE SEQUENCE</scope>
    <source>
        <strain evidence="1">Benny 63K</strain>
    </source>
</reference>
<evidence type="ECO:0000313" key="2">
    <source>
        <dbReference type="Proteomes" id="UP001150581"/>
    </source>
</evidence>
<dbReference type="EMBL" id="JANBPG010000428">
    <property type="protein sequence ID" value="KAJ1896592.1"/>
    <property type="molecule type" value="Genomic_DNA"/>
</dbReference>
<name>A0ACC1IL50_9FUNG</name>
<sequence>MAAMQRLPDETVRLIRSGAAITDIGDIAMALLDNSIDAGATRFRFEMALDQFSVAAKDNGCGILAASMDVLGQRYFTSKSCQGWDRRHKLLLDKKTIGYRGEALASISQIGIVDIISRDSESKRAFRCTVRNEKRIFGGSCALDLLDGYSTVVSVTNIFASHPVRQRIVGETAKRVADDIRSKLQVRSLGCPEIAIQLVKSTENMVVFSYSSTLSLNQRVSQIYGPSIAHSLDFIALDYDDYRLYGSMSRTPILNRIQHIFADGYVWDSPELIGIIRSVLAMSDYTNKTNTTGNLESSTRSRALHPMFILTVARRCAKDTLSSCIDHRTRRDSFEVTAEIKHLVVVACIKFLRKLGLMDDSQIRSAMLLVSGPRQFGTKRRFECTSEGIPANSERLGAGGKRQDALPSVLSTGSMHCTNSRFPIRTSSQFPRQNNCESSCAFPGSFGTRVRREIPFAGPMNSSDSGMPIDIAALQVIGQADQKFIMCREPAIWLVAIDQHAADERVRLEINYTKLSHTLDAISRLPLAHPATMADGVSLLIPPVLVALNKHNYGVVMGLQERLRLLGIQLATPEMAESGGLVRHSDTAVHITCMPTVLAPRLRSSGQGGDGFAKEFLVAAAGWCLEHHAAPNTRPMSLQREAEANLDNAWPALVSVPGIFLDTLKSISCRGAVKFNESLDLGECRSIVEQLAACKFPEFCAHG</sequence>
<evidence type="ECO:0000313" key="1">
    <source>
        <dbReference type="EMBL" id="KAJ1896592.1"/>
    </source>
</evidence>
<proteinExistence type="predicted"/>
<dbReference type="Proteomes" id="UP001150581">
    <property type="component" value="Unassembled WGS sequence"/>
</dbReference>
<protein>
    <submittedName>
        <fullName evidence="1">DNA mismatch repair protein</fullName>
    </submittedName>
</protein>
<accession>A0ACC1IL50</accession>
<keyword evidence="2" id="KW-1185">Reference proteome</keyword>
<organism evidence="1 2">
    <name type="scientific">Kickxella alabastrina</name>
    <dbReference type="NCBI Taxonomy" id="61397"/>
    <lineage>
        <taxon>Eukaryota</taxon>
        <taxon>Fungi</taxon>
        <taxon>Fungi incertae sedis</taxon>
        <taxon>Zoopagomycota</taxon>
        <taxon>Kickxellomycotina</taxon>
        <taxon>Kickxellomycetes</taxon>
        <taxon>Kickxellales</taxon>
        <taxon>Kickxellaceae</taxon>
        <taxon>Kickxella</taxon>
    </lineage>
</organism>
<feature type="non-terminal residue" evidence="1">
    <location>
        <position position="703"/>
    </location>
</feature>